<dbReference type="STRING" id="396014.BF93_14760"/>
<dbReference type="PRINTS" id="PR00038">
    <property type="entry name" value="HTHLUXR"/>
</dbReference>
<dbReference type="PROSITE" id="PS50043">
    <property type="entry name" value="HTH_LUXR_2"/>
    <property type="match status" value="1"/>
</dbReference>
<dbReference type="Proteomes" id="UP000023067">
    <property type="component" value="Unassembled WGS sequence"/>
</dbReference>
<proteinExistence type="predicted"/>
<dbReference type="InterPro" id="IPR011006">
    <property type="entry name" value="CheY-like_superfamily"/>
</dbReference>
<accession>Z9JUQ5</accession>
<dbReference type="PANTHER" id="PTHR43214">
    <property type="entry name" value="TWO-COMPONENT RESPONSE REGULATOR"/>
    <property type="match status" value="1"/>
</dbReference>
<dbReference type="GO" id="GO:0003677">
    <property type="term" value="F:DNA binding"/>
    <property type="evidence" value="ECO:0007669"/>
    <property type="project" value="UniProtKB-KW"/>
</dbReference>
<evidence type="ECO:0000259" key="3">
    <source>
        <dbReference type="PROSITE" id="PS50043"/>
    </source>
</evidence>
<organism evidence="5 6">
    <name type="scientific">Brachybacterium phenoliresistens</name>
    <dbReference type="NCBI Taxonomy" id="396014"/>
    <lineage>
        <taxon>Bacteria</taxon>
        <taxon>Bacillati</taxon>
        <taxon>Actinomycetota</taxon>
        <taxon>Actinomycetes</taxon>
        <taxon>Micrococcales</taxon>
        <taxon>Dermabacteraceae</taxon>
        <taxon>Brachybacterium</taxon>
    </lineage>
</organism>
<evidence type="ECO:0000256" key="1">
    <source>
        <dbReference type="ARBA" id="ARBA00023125"/>
    </source>
</evidence>
<dbReference type="SUPFAM" id="SSF52172">
    <property type="entry name" value="CheY-like"/>
    <property type="match status" value="1"/>
</dbReference>
<feature type="domain" description="Response regulatory" evidence="4">
    <location>
        <begin position="4"/>
        <end position="117"/>
    </location>
</feature>
<dbReference type="InterPro" id="IPR001789">
    <property type="entry name" value="Sig_transdc_resp-reg_receiver"/>
</dbReference>
<dbReference type="AlphaFoldDB" id="Z9JUQ5"/>
<dbReference type="PROSITE" id="PS50110">
    <property type="entry name" value="RESPONSE_REGULATORY"/>
    <property type="match status" value="1"/>
</dbReference>
<keyword evidence="6" id="KW-1185">Reference proteome</keyword>
<dbReference type="SMART" id="SM00421">
    <property type="entry name" value="HTH_LUXR"/>
    <property type="match status" value="1"/>
</dbReference>
<dbReference type="EMBL" id="JDYK01000005">
    <property type="protein sequence ID" value="EWS81773.1"/>
    <property type="molecule type" value="Genomic_DNA"/>
</dbReference>
<dbReference type="eggNOG" id="COG2197">
    <property type="taxonomic scope" value="Bacteria"/>
</dbReference>
<protein>
    <submittedName>
        <fullName evidence="5">Response regulator receiver protein</fullName>
    </submittedName>
</protein>
<feature type="domain" description="HTH luxR-type" evidence="3">
    <location>
        <begin position="135"/>
        <end position="205"/>
    </location>
</feature>
<gene>
    <name evidence="5" type="ORF">BF93_14760</name>
</gene>
<dbReference type="SUPFAM" id="SSF46894">
    <property type="entry name" value="C-terminal effector domain of the bipartite response regulators"/>
    <property type="match status" value="1"/>
</dbReference>
<comment type="caution">
    <text evidence="5">The sequence shown here is derived from an EMBL/GenBank/DDBJ whole genome shotgun (WGS) entry which is preliminary data.</text>
</comment>
<dbReference type="Gene3D" id="3.40.50.2300">
    <property type="match status" value="1"/>
</dbReference>
<sequence>MGHTVGAIDDHPFMGTVLSEVVARIPGCEFVGLAPTVDDFLREHPRVDLAILDLRLQDGSAPDENISILREAGIATVVYTSGESRFLLRGAAQAGAGAVVRKSAPEEDLVAAVQAVLAGGNVMTADLAASIDSDERLRDARLSPREREVLAMYADGHTTVSVAQRLGLSVHTVDKYVKDIRAKYVRVGRESGTKVDLYKRAVEDGFIGEPGVW</sequence>
<dbReference type="CDD" id="cd06170">
    <property type="entry name" value="LuxR_C_like"/>
    <property type="match status" value="1"/>
</dbReference>
<evidence type="ECO:0000256" key="2">
    <source>
        <dbReference type="PROSITE-ProRule" id="PRU00169"/>
    </source>
</evidence>
<dbReference type="PATRIC" id="fig|396014.3.peg.1298"/>
<name>Z9JUQ5_9MICO</name>
<dbReference type="GO" id="GO:0000160">
    <property type="term" value="P:phosphorelay signal transduction system"/>
    <property type="evidence" value="ECO:0007669"/>
    <property type="project" value="InterPro"/>
</dbReference>
<dbReference type="Pfam" id="PF00196">
    <property type="entry name" value="GerE"/>
    <property type="match status" value="1"/>
</dbReference>
<evidence type="ECO:0000313" key="5">
    <source>
        <dbReference type="EMBL" id="EWS81773.1"/>
    </source>
</evidence>
<dbReference type="InterPro" id="IPR039420">
    <property type="entry name" value="WalR-like"/>
</dbReference>
<dbReference type="InterPro" id="IPR036388">
    <property type="entry name" value="WH-like_DNA-bd_sf"/>
</dbReference>
<reference evidence="5 6" key="1">
    <citation type="submission" date="2014-02" db="EMBL/GenBank/DDBJ databases">
        <title>Genome sequence of Brachybacterium phenoliresistens strain W13A50.</title>
        <authorList>
            <person name="Wang X."/>
        </authorList>
    </citation>
    <scope>NUCLEOTIDE SEQUENCE [LARGE SCALE GENOMIC DNA]</scope>
    <source>
        <strain evidence="5 6">W13A50</strain>
    </source>
</reference>
<dbReference type="InterPro" id="IPR016032">
    <property type="entry name" value="Sig_transdc_resp-reg_C-effctor"/>
</dbReference>
<dbReference type="InterPro" id="IPR000792">
    <property type="entry name" value="Tscrpt_reg_LuxR_C"/>
</dbReference>
<dbReference type="GO" id="GO:0006355">
    <property type="term" value="P:regulation of DNA-templated transcription"/>
    <property type="evidence" value="ECO:0007669"/>
    <property type="project" value="InterPro"/>
</dbReference>
<dbReference type="Gene3D" id="1.10.10.10">
    <property type="entry name" value="Winged helix-like DNA-binding domain superfamily/Winged helix DNA-binding domain"/>
    <property type="match status" value="1"/>
</dbReference>
<evidence type="ECO:0000259" key="4">
    <source>
        <dbReference type="PROSITE" id="PS50110"/>
    </source>
</evidence>
<feature type="modified residue" description="4-aspartylphosphate" evidence="2">
    <location>
        <position position="53"/>
    </location>
</feature>
<keyword evidence="1" id="KW-0238">DNA-binding</keyword>
<dbReference type="HOGENOM" id="CLU_000445_90_5_11"/>
<evidence type="ECO:0000313" key="6">
    <source>
        <dbReference type="Proteomes" id="UP000023067"/>
    </source>
</evidence>
<dbReference type="OrthoDB" id="3171335at2"/>
<keyword evidence="2" id="KW-0597">Phosphoprotein</keyword>